<comment type="caution">
    <text evidence="12">The sequence shown here is derived from an EMBL/GenBank/DDBJ whole genome shotgun (WGS) entry which is preliminary data.</text>
</comment>
<evidence type="ECO:0000256" key="11">
    <source>
        <dbReference type="SAM" id="Phobius"/>
    </source>
</evidence>
<dbReference type="Pfam" id="PF02203">
    <property type="entry name" value="TarH"/>
    <property type="match status" value="1"/>
</dbReference>
<dbReference type="InterPro" id="IPR003122">
    <property type="entry name" value="Tar_rcpt_lig-bd"/>
</dbReference>
<keyword evidence="12" id="KW-0675">Receptor</keyword>
<proteinExistence type="inferred from homology"/>
<dbReference type="GO" id="GO:0005886">
    <property type="term" value="C:plasma membrane"/>
    <property type="evidence" value="ECO:0007669"/>
    <property type="project" value="UniProtKB-SubCell"/>
</dbReference>
<protein>
    <submittedName>
        <fullName evidence="12">Methyl-accepting chemotaxis protein-1 (Serine sensor receptor)</fullName>
    </submittedName>
</protein>
<evidence type="ECO:0000313" key="13">
    <source>
        <dbReference type="Proteomes" id="UP000592780"/>
    </source>
</evidence>
<feature type="transmembrane region" description="Helical" evidence="11">
    <location>
        <begin position="12"/>
        <end position="33"/>
    </location>
</feature>
<dbReference type="GO" id="GO:0004888">
    <property type="term" value="F:transmembrane signaling receptor activity"/>
    <property type="evidence" value="ECO:0007669"/>
    <property type="project" value="InterPro"/>
</dbReference>
<dbReference type="PRINTS" id="PR00260">
    <property type="entry name" value="CHEMTRNSDUCR"/>
</dbReference>
<keyword evidence="6 11" id="KW-0812">Transmembrane</keyword>
<dbReference type="SMART" id="SM00283">
    <property type="entry name" value="MA"/>
    <property type="match status" value="1"/>
</dbReference>
<keyword evidence="3" id="KW-0488">Methylation</keyword>
<accession>A0A6I1QE89</accession>
<dbReference type="Proteomes" id="UP000592780">
    <property type="component" value="Unassembled WGS sequence"/>
</dbReference>
<dbReference type="InterPro" id="IPR051310">
    <property type="entry name" value="MCP_chemotaxis"/>
</dbReference>
<dbReference type="CDD" id="cd06225">
    <property type="entry name" value="HAMP"/>
    <property type="match status" value="1"/>
</dbReference>
<dbReference type="PROSITE" id="PS50111">
    <property type="entry name" value="CHEMOTAXIS_TRANSDUC_2"/>
    <property type="match status" value="1"/>
</dbReference>
<evidence type="ECO:0000256" key="8">
    <source>
        <dbReference type="ARBA" id="ARBA00023136"/>
    </source>
</evidence>
<dbReference type="InterPro" id="IPR004090">
    <property type="entry name" value="Chemotax_Me-accpt_rcpt"/>
</dbReference>
<feature type="transmembrane region" description="Helical" evidence="11">
    <location>
        <begin position="185"/>
        <end position="210"/>
    </location>
</feature>
<evidence type="ECO:0000256" key="3">
    <source>
        <dbReference type="ARBA" id="ARBA00022481"/>
    </source>
</evidence>
<evidence type="ECO:0000256" key="10">
    <source>
        <dbReference type="ARBA" id="ARBA00029447"/>
    </source>
</evidence>
<keyword evidence="5" id="KW-0997">Cell inner membrane</keyword>
<dbReference type="FunFam" id="1.10.287.950:FF:000001">
    <property type="entry name" value="Methyl-accepting chemotaxis sensory transducer"/>
    <property type="match status" value="1"/>
</dbReference>
<keyword evidence="4" id="KW-0145">Chemotaxis</keyword>
<dbReference type="SMART" id="SM00304">
    <property type="entry name" value="HAMP"/>
    <property type="match status" value="1"/>
</dbReference>
<evidence type="ECO:0000313" key="12">
    <source>
        <dbReference type="EMBL" id="MBB5422171.1"/>
    </source>
</evidence>
<dbReference type="PANTHER" id="PTHR43531:SF14">
    <property type="entry name" value="METHYL-ACCEPTING CHEMOTAXIS PROTEIN I-RELATED"/>
    <property type="match status" value="1"/>
</dbReference>
<evidence type="ECO:0000256" key="2">
    <source>
        <dbReference type="ARBA" id="ARBA00022475"/>
    </source>
</evidence>
<keyword evidence="9" id="KW-0807">Transducer</keyword>
<dbReference type="InterPro" id="IPR003660">
    <property type="entry name" value="HAMP_dom"/>
</dbReference>
<dbReference type="SUPFAM" id="SSF58104">
    <property type="entry name" value="Methyl-accepting chemotaxis protein (MCP) signaling domain"/>
    <property type="match status" value="1"/>
</dbReference>
<dbReference type="PANTHER" id="PTHR43531">
    <property type="entry name" value="PROTEIN ICFG"/>
    <property type="match status" value="1"/>
</dbReference>
<reference evidence="12 13" key="1">
    <citation type="submission" date="2020-08" db="EMBL/GenBank/DDBJ databases">
        <title>Genomic Encyclopedia of Type Strains, Phase IV (KMG-V): Genome sequencing to study the core and pangenomes of soil and plant-associated prokaryotes.</title>
        <authorList>
            <person name="Whitman W."/>
        </authorList>
    </citation>
    <scope>NUCLEOTIDE SEQUENCE [LARGE SCALE GENOMIC DNA]</scope>
    <source>
        <strain evidence="12 13">JPY158</strain>
    </source>
</reference>
<sequence length="520" mass="56095">MFKEITIKRRLIVAMGVLSFLLVCVGSIGLYSLSEVNNSLREVYETHLTAMHRLDLMIRSLNRLRYSVASATYSTDPAVIDAKLEKFKVDLSAGNTAWKEYTADISPEAKQKADAFWPTFGQYFKEALQPAMQAMAEHDLQKVSAVVEGPLESLYQPVQDGLDGLMADEMRATESAYRQAQNRYVIVRALSMAAVIGGLIMAIAFGIWLIRAISNPINKAVSMALSVAQGDLSKTTEIDDRMDARSKEETARLLASLRDMSDSLTKIVRDVRTSSDSIADASGKIASGTRELSGRTESQAANLEETAASIEELSSIVKNTADNATKADELAKEASEVAGKCGEAVGRVVETMSSIDQSSQRIVEIIGVIDGIAFQTNILALNAAVEAARAGEQGRGFAVVASEVRTLAQRSAQAAKEIKELIDDSVAQVSTGARLVDEAGLTMSGVVDSTRRVSSIVSEISAATNEQAAGIEQINRAVMNMDEQVQRNSAMVEESTDASQALRDEAQQLAKLVSIFKLGY</sequence>
<keyword evidence="7 11" id="KW-1133">Transmembrane helix</keyword>
<evidence type="ECO:0000256" key="1">
    <source>
        <dbReference type="ARBA" id="ARBA00004429"/>
    </source>
</evidence>
<dbReference type="GO" id="GO:0007165">
    <property type="term" value="P:signal transduction"/>
    <property type="evidence" value="ECO:0007669"/>
    <property type="project" value="UniProtKB-KW"/>
</dbReference>
<dbReference type="Gene3D" id="1.10.287.950">
    <property type="entry name" value="Methyl-accepting chemotaxis protein"/>
    <property type="match status" value="1"/>
</dbReference>
<dbReference type="RefSeq" id="WP_026228925.1">
    <property type="nucleotide sequence ID" value="NZ_JACHDD010000001.1"/>
</dbReference>
<comment type="similarity">
    <text evidence="10">Belongs to the methyl-accepting chemotaxis (MCP) protein family.</text>
</comment>
<dbReference type="EMBL" id="JACHDD010000001">
    <property type="protein sequence ID" value="MBB5422171.1"/>
    <property type="molecule type" value="Genomic_DNA"/>
</dbReference>
<dbReference type="GO" id="GO:0006935">
    <property type="term" value="P:chemotaxis"/>
    <property type="evidence" value="ECO:0007669"/>
    <property type="project" value="UniProtKB-KW"/>
</dbReference>
<dbReference type="CDD" id="cd11386">
    <property type="entry name" value="MCP_signal"/>
    <property type="match status" value="1"/>
</dbReference>
<gene>
    <name evidence="12" type="ORF">HDG40_000312</name>
</gene>
<dbReference type="InterPro" id="IPR004089">
    <property type="entry name" value="MCPsignal_dom"/>
</dbReference>
<keyword evidence="2" id="KW-1003">Cell membrane</keyword>
<dbReference type="PROSITE" id="PS50885">
    <property type="entry name" value="HAMP"/>
    <property type="match status" value="1"/>
</dbReference>
<evidence type="ECO:0000256" key="6">
    <source>
        <dbReference type="ARBA" id="ARBA00022692"/>
    </source>
</evidence>
<keyword evidence="8 11" id="KW-0472">Membrane</keyword>
<keyword evidence="13" id="KW-1185">Reference proteome</keyword>
<name>A0A6I1QE89_PARAM</name>
<organism evidence="12 13">
    <name type="scientific">Paraburkholderia atlantica</name>
    <dbReference type="NCBI Taxonomy" id="2654982"/>
    <lineage>
        <taxon>Bacteria</taxon>
        <taxon>Pseudomonadati</taxon>
        <taxon>Pseudomonadota</taxon>
        <taxon>Betaproteobacteria</taxon>
        <taxon>Burkholderiales</taxon>
        <taxon>Burkholderiaceae</taxon>
        <taxon>Paraburkholderia</taxon>
    </lineage>
</organism>
<evidence type="ECO:0000256" key="9">
    <source>
        <dbReference type="ARBA" id="ARBA00023224"/>
    </source>
</evidence>
<evidence type="ECO:0000256" key="5">
    <source>
        <dbReference type="ARBA" id="ARBA00022519"/>
    </source>
</evidence>
<comment type="subcellular location">
    <subcellularLocation>
        <location evidence="1">Cell inner membrane</location>
        <topology evidence="1">Multi-pass membrane protein</topology>
    </subcellularLocation>
</comment>
<dbReference type="OrthoDB" id="8982326at2"/>
<evidence type="ECO:0000256" key="4">
    <source>
        <dbReference type="ARBA" id="ARBA00022500"/>
    </source>
</evidence>
<evidence type="ECO:0000256" key="7">
    <source>
        <dbReference type="ARBA" id="ARBA00022989"/>
    </source>
</evidence>
<dbReference type="Pfam" id="PF00015">
    <property type="entry name" value="MCPsignal"/>
    <property type="match status" value="1"/>
</dbReference>
<dbReference type="AlphaFoldDB" id="A0A6I1QE89"/>